<feature type="region of interest" description="Disordered" evidence="7">
    <location>
        <begin position="449"/>
        <end position="475"/>
    </location>
</feature>
<keyword evidence="3" id="KW-0735">Signal-anchor</keyword>
<dbReference type="PANTHER" id="PTHR12270">
    <property type="entry name" value="GLYCOSYLTRANSFERASE-RELATED"/>
    <property type="match status" value="1"/>
</dbReference>
<accession>A0A139AP34</accession>
<keyword evidence="4" id="KW-1133">Transmembrane helix</keyword>
<dbReference type="EMBL" id="KQ965742">
    <property type="protein sequence ID" value="KXS18521.1"/>
    <property type="molecule type" value="Genomic_DNA"/>
</dbReference>
<evidence type="ECO:0000256" key="1">
    <source>
        <dbReference type="ARBA" id="ARBA00004606"/>
    </source>
</evidence>
<dbReference type="GO" id="GO:0016020">
    <property type="term" value="C:membrane"/>
    <property type="evidence" value="ECO:0007669"/>
    <property type="project" value="UniProtKB-SubCell"/>
</dbReference>
<evidence type="ECO:0000256" key="4">
    <source>
        <dbReference type="ARBA" id="ARBA00022989"/>
    </source>
</evidence>
<protein>
    <submittedName>
        <fullName evidence="8">Glycosyltransferase family 49 protein</fullName>
    </submittedName>
</protein>
<reference evidence="8 9" key="1">
    <citation type="journal article" date="2015" name="Genome Biol. Evol.">
        <title>Phylogenomic analyses indicate that early fungi evolved digesting cell walls of algal ancestors of land plants.</title>
        <authorList>
            <person name="Chang Y."/>
            <person name="Wang S."/>
            <person name="Sekimoto S."/>
            <person name="Aerts A.L."/>
            <person name="Choi C."/>
            <person name="Clum A."/>
            <person name="LaButti K.M."/>
            <person name="Lindquist E.A."/>
            <person name="Yee Ngan C."/>
            <person name="Ohm R.A."/>
            <person name="Salamov A.A."/>
            <person name="Grigoriev I.V."/>
            <person name="Spatafora J.W."/>
            <person name="Berbee M.L."/>
        </authorList>
    </citation>
    <scope>NUCLEOTIDE SEQUENCE [LARGE SCALE GENOMIC DNA]</scope>
    <source>
        <strain evidence="8 9">JEL478</strain>
    </source>
</reference>
<dbReference type="OrthoDB" id="2155006at2759"/>
<keyword evidence="9" id="KW-1185">Reference proteome</keyword>
<evidence type="ECO:0000313" key="9">
    <source>
        <dbReference type="Proteomes" id="UP000070544"/>
    </source>
</evidence>
<comment type="subcellular location">
    <subcellularLocation>
        <location evidence="1">Membrane</location>
        <topology evidence="1">Single-pass type II membrane protein</topology>
    </subcellularLocation>
</comment>
<sequence length="475" mass="54081">MERNLVWWNRVDLPGENGDERAACLVCTENANLYHSHFYFTHAHSGGAPAFNPIPHPNTFPPSLFLKFFQSSLRPSQLIPYYHLATVTPPADGVTLTTMLTAKRLDRLPGLVSEWKGPISVTVHFSSDSDTLQTNLAQLRTLLETHPLVSALCDIHIVTDKFTRQFNTWRNIARFFSRTEFVLMLDGDFVVGEGVVKELDQVRKGALGTFSTAPALLALVIPAFEWTPKGAEATGRGGERKGHFIRTKKELRERFEREEIEMFHNANFRGHGPTNYTHFLASTEPYYIPRSSYQRAYEPYLIYPRDGPPYCDERFFGYGANKQACMWEVWLDGWDALVLPNAWAVHRSHEYPEVLRAVERVYNRGLYDKFREESCMRYNRMHVIGNKVLASSLGTYEDWLENAFTNKSFGASAPKGGPVLSLLPDHLDCLKHVPKGSWFVPANVNITVSARPPKADGNAQDQKKMRKTQRPTNKE</sequence>
<dbReference type="Proteomes" id="UP000070544">
    <property type="component" value="Unassembled WGS sequence"/>
</dbReference>
<dbReference type="GO" id="GO:0035269">
    <property type="term" value="P:protein O-linked glycosylation via mannose"/>
    <property type="evidence" value="ECO:0007669"/>
    <property type="project" value="TreeGrafter"/>
</dbReference>
<gene>
    <name evidence="8" type="ORF">M427DRAFT_96014</name>
</gene>
<dbReference type="OMA" id="SGQYRIY"/>
<dbReference type="InterPro" id="IPR051292">
    <property type="entry name" value="Xyl/GlcA_transferase"/>
</dbReference>
<name>A0A139AP34_GONPJ</name>
<proteinExistence type="predicted"/>
<keyword evidence="6" id="KW-0325">Glycoprotein</keyword>
<dbReference type="AlphaFoldDB" id="A0A139AP34"/>
<evidence type="ECO:0000256" key="2">
    <source>
        <dbReference type="ARBA" id="ARBA00022692"/>
    </source>
</evidence>
<evidence type="ECO:0000313" key="8">
    <source>
        <dbReference type="EMBL" id="KXS18521.1"/>
    </source>
</evidence>
<evidence type="ECO:0000256" key="5">
    <source>
        <dbReference type="ARBA" id="ARBA00023136"/>
    </source>
</evidence>
<dbReference type="Pfam" id="PF13896">
    <property type="entry name" value="Glyco_transf_49"/>
    <property type="match status" value="2"/>
</dbReference>
<keyword evidence="2" id="KW-0812">Transmembrane</keyword>
<dbReference type="GO" id="GO:0015020">
    <property type="term" value="F:glucuronosyltransferase activity"/>
    <property type="evidence" value="ECO:0007669"/>
    <property type="project" value="TreeGrafter"/>
</dbReference>
<keyword evidence="8" id="KW-0808">Transferase</keyword>
<dbReference type="PANTHER" id="PTHR12270:SF25">
    <property type="entry name" value="GLYCOSYLTRANSFERASE-LIKE PROTEIN LARGE"/>
    <property type="match status" value="1"/>
</dbReference>
<evidence type="ECO:0000256" key="3">
    <source>
        <dbReference type="ARBA" id="ARBA00022968"/>
    </source>
</evidence>
<dbReference type="GO" id="GO:0042285">
    <property type="term" value="F:xylosyltransferase activity"/>
    <property type="evidence" value="ECO:0007669"/>
    <property type="project" value="TreeGrafter"/>
</dbReference>
<evidence type="ECO:0000256" key="6">
    <source>
        <dbReference type="ARBA" id="ARBA00023180"/>
    </source>
</evidence>
<keyword evidence="5" id="KW-0472">Membrane</keyword>
<evidence type="ECO:0000256" key="7">
    <source>
        <dbReference type="SAM" id="MobiDB-lite"/>
    </source>
</evidence>
<organism evidence="8 9">
    <name type="scientific">Gonapodya prolifera (strain JEL478)</name>
    <name type="common">Monoblepharis prolifera</name>
    <dbReference type="NCBI Taxonomy" id="1344416"/>
    <lineage>
        <taxon>Eukaryota</taxon>
        <taxon>Fungi</taxon>
        <taxon>Fungi incertae sedis</taxon>
        <taxon>Chytridiomycota</taxon>
        <taxon>Chytridiomycota incertae sedis</taxon>
        <taxon>Monoblepharidomycetes</taxon>
        <taxon>Monoblepharidales</taxon>
        <taxon>Gonapodyaceae</taxon>
        <taxon>Gonapodya</taxon>
    </lineage>
</organism>